<reference evidence="2 3" key="1">
    <citation type="submission" date="2020-10" db="EMBL/GenBank/DDBJ databases">
        <authorList>
            <person name="Castelo-Branco R."/>
            <person name="Eusebio N."/>
            <person name="Adriana R."/>
            <person name="Vieira A."/>
            <person name="Brugerolle De Fraissinette N."/>
            <person name="Rezende De Castro R."/>
            <person name="Schneider M.P."/>
            <person name="Vasconcelos V."/>
            <person name="Leao P.N."/>
        </authorList>
    </citation>
    <scope>NUCLEOTIDE SEQUENCE [LARGE SCALE GENOMIC DNA]</scope>
    <source>
        <strain evidence="2 3">LEGE 00031</strain>
    </source>
</reference>
<dbReference type="InterPro" id="IPR007367">
    <property type="entry name" value="DUF433"/>
</dbReference>
<dbReference type="InterPro" id="IPR009057">
    <property type="entry name" value="Homeodomain-like_sf"/>
</dbReference>
<gene>
    <name evidence="2" type="ORF">IQ217_00925</name>
</gene>
<evidence type="ECO:0000313" key="3">
    <source>
        <dbReference type="Proteomes" id="UP000658720"/>
    </source>
</evidence>
<evidence type="ECO:0000259" key="1">
    <source>
        <dbReference type="Pfam" id="PF21321"/>
    </source>
</evidence>
<dbReference type="Proteomes" id="UP000658720">
    <property type="component" value="Unassembled WGS sequence"/>
</dbReference>
<dbReference type="EMBL" id="JADEVV010000002">
    <property type="protein sequence ID" value="MBE9252436.1"/>
    <property type="molecule type" value="Genomic_DNA"/>
</dbReference>
<name>A0ABR9VM69_9SYNC</name>
<comment type="caution">
    <text evidence="2">The sequence shown here is derived from an EMBL/GenBank/DDBJ whole genome shotgun (WGS) entry which is preliminary data.</text>
</comment>
<evidence type="ECO:0000313" key="2">
    <source>
        <dbReference type="EMBL" id="MBE9252436.1"/>
    </source>
</evidence>
<dbReference type="InterPro" id="IPR048708">
    <property type="entry name" value="VapB45-like_HTH"/>
</dbReference>
<keyword evidence="3" id="KW-1185">Reference proteome</keyword>
<sequence length="236" mass="27178">MIDIYGGQDPRNIPNYSAGDASRYLSIPAPTIRSWAVGYRYRVTDGHNHFEPVITAKIKKPLRLTFINLIEIHVLRSIRKHHQIDLKKVRIALDYIDEKIKIPHPLAHQEFFTDGVDIFIDCYGELINASNQRQIILKDAMKAHLERIEPDDKGLAIKLFPFTRNEDQDSPRIVVIDPRIAFGRMVIADTGIPTEIVAERFLAGDSHKQLAYDYDCDIEKIEEAIRCESRYRRAVA</sequence>
<feature type="domain" description="Putative antitoxin VapB45-like DNA-binding HTH" evidence="1">
    <location>
        <begin position="14"/>
        <end position="93"/>
    </location>
</feature>
<organism evidence="2 3">
    <name type="scientific">Synechocystis salina LEGE 00031</name>
    <dbReference type="NCBI Taxonomy" id="1828736"/>
    <lineage>
        <taxon>Bacteria</taxon>
        <taxon>Bacillati</taxon>
        <taxon>Cyanobacteriota</taxon>
        <taxon>Cyanophyceae</taxon>
        <taxon>Synechococcales</taxon>
        <taxon>Merismopediaceae</taxon>
        <taxon>Synechocystis</taxon>
    </lineage>
</organism>
<dbReference type="RefSeq" id="WP_194018584.1">
    <property type="nucleotide sequence ID" value="NZ_JADEVV010000002.1"/>
</dbReference>
<dbReference type="Pfam" id="PF04255">
    <property type="entry name" value="DUF433"/>
    <property type="match status" value="1"/>
</dbReference>
<dbReference type="SUPFAM" id="SSF46689">
    <property type="entry name" value="Homeodomain-like"/>
    <property type="match status" value="1"/>
</dbReference>
<accession>A0ABR9VM69</accession>
<proteinExistence type="predicted"/>
<dbReference type="Pfam" id="PF21321">
    <property type="entry name" value="HTH_66"/>
    <property type="match status" value="1"/>
</dbReference>
<protein>
    <submittedName>
        <fullName evidence="2">DUF433 domain-containing protein</fullName>
    </submittedName>
</protein>